<dbReference type="RefSeq" id="YP_009609732.1">
    <property type="nucleotide sequence ID" value="NC_041997.1"/>
</dbReference>
<proteinExistence type="predicted"/>
<dbReference type="EMBL" id="KY979132">
    <property type="protein sequence ID" value="ASD50413.1"/>
    <property type="molecule type" value="Genomic_DNA"/>
</dbReference>
<dbReference type="KEGG" id="vg:40085817"/>
<evidence type="ECO:0000313" key="2">
    <source>
        <dbReference type="Proteomes" id="UP000224101"/>
    </source>
</evidence>
<dbReference type="GeneID" id="40085817"/>
<organism evidence="1 2">
    <name type="scientific">Acidovorax phage ACP17</name>
    <dbReference type="NCBI Taxonomy" id="2010329"/>
    <lineage>
        <taxon>Viruses</taxon>
        <taxon>Duplodnaviria</taxon>
        <taxon>Heunggongvirae</taxon>
        <taxon>Uroviricota</taxon>
        <taxon>Caudoviricetes</taxon>
        <taxon>Busanvirus</taxon>
        <taxon>Busanvirus ACP17</taxon>
    </lineage>
</organism>
<dbReference type="InterPro" id="IPR055631">
    <property type="entry name" value="DUF7207"/>
</dbReference>
<protein>
    <submittedName>
        <fullName evidence="1">Uncharacterized protein</fullName>
    </submittedName>
</protein>
<name>A0A218M2Z8_9CAUD</name>
<reference evidence="1 2" key="1">
    <citation type="submission" date="2017-08" db="EMBL/GenBank/DDBJ databases">
        <title>Characterization and complete genome sequence of novel bacteriophage infecting the causal agent of bacterial fruit blotch, Acidovorax citrulli.</title>
        <authorList>
            <person name="Midani A.R."/>
            <person name="Park S.-H."/>
            <person name="Choi T.-J."/>
        </authorList>
    </citation>
    <scope>NUCLEOTIDE SEQUENCE [LARGE SCALE GENOMIC DNA]</scope>
</reference>
<dbReference type="Pfam" id="PF23837">
    <property type="entry name" value="DUF7207"/>
    <property type="match status" value="1"/>
</dbReference>
<accession>A0A218M2Z8</accession>
<keyword evidence="2" id="KW-1185">Reference proteome</keyword>
<evidence type="ECO:0000313" key="1">
    <source>
        <dbReference type="EMBL" id="ASD50413.1"/>
    </source>
</evidence>
<sequence>MSEPKALAAEIARQHFYSPGAFNEGKFAKDYALFMILRKQCLRFTKTGEINYHLALNNTVVALNSFGKVATNEIIRLLFEPQFYSIAAAILWYLRADVPRVDESEMDHRIVDLLIREAPRYNLEH</sequence>
<dbReference type="Proteomes" id="UP000224101">
    <property type="component" value="Segment"/>
</dbReference>